<dbReference type="PANTHER" id="PTHR31751">
    <property type="entry name" value="SI:CH211-108C17.2-RELATED-RELATED"/>
    <property type="match status" value="1"/>
</dbReference>
<protein>
    <submittedName>
        <fullName evidence="1">Uncharacterized protein</fullName>
    </submittedName>
</protein>
<evidence type="ECO:0000313" key="1">
    <source>
        <dbReference type="Ensembl" id="ENSCCRP00020035776.1"/>
    </source>
</evidence>
<dbReference type="PANTHER" id="PTHR31751:SF44">
    <property type="entry name" value="SI:CH211-211K8.4-RELATED"/>
    <property type="match status" value="1"/>
</dbReference>
<dbReference type="Ensembl" id="ENSCCRT00020039056.1">
    <property type="protein sequence ID" value="ENSCCRP00020035776.1"/>
    <property type="gene ID" value="ENSCCRG00020016012.1"/>
</dbReference>
<proteinExistence type="predicted"/>
<dbReference type="AlphaFoldDB" id="A0A8C2E649"/>
<reference evidence="1" key="1">
    <citation type="submission" date="2025-08" db="UniProtKB">
        <authorList>
            <consortium name="Ensembl"/>
        </authorList>
    </citation>
    <scope>IDENTIFICATION</scope>
</reference>
<sequence length="241" mass="27166">MTPLISRNIHVRYFDILCSPILNSIPPPCVPDYSNCFYYSLCSGLGKKMDVLSKGKGLEDVGLWRKSVVNHLYWSATTSTTGEEIVAKWSSVANHIQNIHSHENTLFPSCLHEPLVGDKTRHWLKPSTAACEKFTAILLSPRLLKDLHKISPEYHTSGIECFHSLILKFSPKNTVFSFKEMLCRLQLAAMHYNENAGRSQASTADGDLQYSIVFPKFKNGKFISPFHTARWNRKIAGSPPV</sequence>
<accession>A0A8C2E649</accession>
<dbReference type="Proteomes" id="UP000694701">
    <property type="component" value="Unplaced"/>
</dbReference>
<name>A0A8C2E649_CYPCA</name>
<evidence type="ECO:0000313" key="2">
    <source>
        <dbReference type="Proteomes" id="UP000694701"/>
    </source>
</evidence>
<organism evidence="1 2">
    <name type="scientific">Cyprinus carpio</name>
    <name type="common">Common carp</name>
    <dbReference type="NCBI Taxonomy" id="7962"/>
    <lineage>
        <taxon>Eukaryota</taxon>
        <taxon>Metazoa</taxon>
        <taxon>Chordata</taxon>
        <taxon>Craniata</taxon>
        <taxon>Vertebrata</taxon>
        <taxon>Euteleostomi</taxon>
        <taxon>Actinopterygii</taxon>
        <taxon>Neopterygii</taxon>
        <taxon>Teleostei</taxon>
        <taxon>Ostariophysi</taxon>
        <taxon>Cypriniformes</taxon>
        <taxon>Cyprinidae</taxon>
        <taxon>Cyprininae</taxon>
        <taxon>Cyprinus</taxon>
    </lineage>
</organism>